<evidence type="ECO:0000256" key="1">
    <source>
        <dbReference type="SAM" id="MobiDB-lite"/>
    </source>
</evidence>
<sequence length="125" mass="14090">METTNTAQAKEISSLKRRVKRLKKKKKSRTHGLKRLYKIGLSARVESSAEEQSLDEEDASKQGRNIADIDTDAKTILVDETVEDQERYDDQEMFDTDVLNDEEVVVEDITVATTTAVSINDITLA</sequence>
<name>A0A6L2LH92_TANCI</name>
<gene>
    <name evidence="2" type="ORF">Tci_033151</name>
</gene>
<feature type="region of interest" description="Disordered" evidence="1">
    <location>
        <begin position="44"/>
        <end position="66"/>
    </location>
</feature>
<protein>
    <submittedName>
        <fullName evidence="2">Uncharacterized protein</fullName>
    </submittedName>
</protein>
<feature type="compositionally biased region" description="Acidic residues" evidence="1">
    <location>
        <begin position="48"/>
        <end position="58"/>
    </location>
</feature>
<evidence type="ECO:0000313" key="2">
    <source>
        <dbReference type="EMBL" id="GEU61173.1"/>
    </source>
</evidence>
<organism evidence="2">
    <name type="scientific">Tanacetum cinerariifolium</name>
    <name type="common">Dalmatian daisy</name>
    <name type="synonym">Chrysanthemum cinerariifolium</name>
    <dbReference type="NCBI Taxonomy" id="118510"/>
    <lineage>
        <taxon>Eukaryota</taxon>
        <taxon>Viridiplantae</taxon>
        <taxon>Streptophyta</taxon>
        <taxon>Embryophyta</taxon>
        <taxon>Tracheophyta</taxon>
        <taxon>Spermatophyta</taxon>
        <taxon>Magnoliopsida</taxon>
        <taxon>eudicotyledons</taxon>
        <taxon>Gunneridae</taxon>
        <taxon>Pentapetalae</taxon>
        <taxon>asterids</taxon>
        <taxon>campanulids</taxon>
        <taxon>Asterales</taxon>
        <taxon>Asteraceae</taxon>
        <taxon>Asteroideae</taxon>
        <taxon>Anthemideae</taxon>
        <taxon>Anthemidinae</taxon>
        <taxon>Tanacetum</taxon>
    </lineage>
</organism>
<reference evidence="2" key="1">
    <citation type="journal article" date="2019" name="Sci. Rep.">
        <title>Draft genome of Tanacetum cinerariifolium, the natural source of mosquito coil.</title>
        <authorList>
            <person name="Yamashiro T."/>
            <person name="Shiraishi A."/>
            <person name="Satake H."/>
            <person name="Nakayama K."/>
        </authorList>
    </citation>
    <scope>NUCLEOTIDE SEQUENCE</scope>
</reference>
<accession>A0A6L2LH92</accession>
<proteinExistence type="predicted"/>
<dbReference type="EMBL" id="BKCJ010004461">
    <property type="protein sequence ID" value="GEU61173.1"/>
    <property type="molecule type" value="Genomic_DNA"/>
</dbReference>
<dbReference type="AlphaFoldDB" id="A0A6L2LH92"/>
<comment type="caution">
    <text evidence="2">The sequence shown here is derived from an EMBL/GenBank/DDBJ whole genome shotgun (WGS) entry which is preliminary data.</text>
</comment>